<keyword evidence="1" id="KW-0472">Membrane</keyword>
<name>A0A2A6FCW5_9HYPH</name>
<feature type="transmembrane region" description="Helical" evidence="1">
    <location>
        <begin position="70"/>
        <end position="91"/>
    </location>
</feature>
<accession>A0A2A6FCW5</accession>
<reference evidence="3 4" key="1">
    <citation type="submission" date="2017-09" db="EMBL/GenBank/DDBJ databases">
        <title>Mesorhizobum sanjuanii sp. nov. isolated from nodules of Lotus tenuis in saline-alkaline lowlands of Flooding Pampa.</title>
        <authorList>
            <person name="Sannazzaro A.I."/>
            <person name="Torres Tejerizo G.A."/>
            <person name="Fontana F."/>
            <person name="Cumpa Velazquez L.M."/>
            <person name="Hansen L."/>
            <person name="Pistorio M."/>
            <person name="Estrella M.J."/>
        </authorList>
    </citation>
    <scope>NUCLEOTIDE SEQUENCE [LARGE SCALE GENOMIC DNA]</scope>
    <source>
        <strain evidence="3 4">BSA136</strain>
    </source>
</reference>
<evidence type="ECO:0000256" key="1">
    <source>
        <dbReference type="SAM" id="Phobius"/>
    </source>
</evidence>
<dbReference type="Gene3D" id="1.10.3730.20">
    <property type="match status" value="1"/>
</dbReference>
<sequence>MNLTVSSWQLWALLSATFAALTAIFAKVGIENINSDFATFIRTIIILVVLGAILAASGQFQSPETIPGKTWLFLGLSGLATGASWLCYFRALKLGNAAQVAPIDKLSVVLVAVFGAIFLGERLSGANWLGVALIAAGAVLVAYRV</sequence>
<dbReference type="InterPro" id="IPR037185">
    <property type="entry name" value="EmrE-like"/>
</dbReference>
<dbReference type="RefSeq" id="WP_097575289.1">
    <property type="nucleotide sequence ID" value="NZ_NWQG01000121.1"/>
</dbReference>
<dbReference type="InterPro" id="IPR000620">
    <property type="entry name" value="EamA_dom"/>
</dbReference>
<dbReference type="Proteomes" id="UP000219182">
    <property type="component" value="Unassembled WGS sequence"/>
</dbReference>
<feature type="transmembrane region" description="Helical" evidence="1">
    <location>
        <begin position="37"/>
        <end position="58"/>
    </location>
</feature>
<dbReference type="SUPFAM" id="SSF103481">
    <property type="entry name" value="Multidrug resistance efflux transporter EmrE"/>
    <property type="match status" value="1"/>
</dbReference>
<dbReference type="FunFam" id="1.10.3730.20:FF:000009">
    <property type="entry name" value="EamA family transporter"/>
    <property type="match status" value="1"/>
</dbReference>
<keyword evidence="4" id="KW-1185">Reference proteome</keyword>
<gene>
    <name evidence="3" type="ORF">CN311_19090</name>
</gene>
<keyword evidence="1" id="KW-1133">Transmembrane helix</keyword>
<feature type="transmembrane region" description="Helical" evidence="1">
    <location>
        <begin position="6"/>
        <end position="25"/>
    </location>
</feature>
<protein>
    <submittedName>
        <fullName evidence="3">Transporter</fullName>
    </submittedName>
</protein>
<feature type="domain" description="EamA" evidence="2">
    <location>
        <begin position="7"/>
        <end position="142"/>
    </location>
</feature>
<evidence type="ECO:0000259" key="2">
    <source>
        <dbReference type="Pfam" id="PF00892"/>
    </source>
</evidence>
<dbReference type="PANTHER" id="PTHR22911">
    <property type="entry name" value="ACYL-MALONYL CONDENSING ENZYME-RELATED"/>
    <property type="match status" value="1"/>
</dbReference>
<evidence type="ECO:0000313" key="3">
    <source>
        <dbReference type="EMBL" id="PDQ19516.1"/>
    </source>
</evidence>
<comment type="caution">
    <text evidence="3">The sequence shown here is derived from an EMBL/GenBank/DDBJ whole genome shotgun (WGS) entry which is preliminary data.</text>
</comment>
<feature type="transmembrane region" description="Helical" evidence="1">
    <location>
        <begin position="103"/>
        <end position="120"/>
    </location>
</feature>
<dbReference type="Pfam" id="PF00892">
    <property type="entry name" value="EamA"/>
    <property type="match status" value="1"/>
</dbReference>
<keyword evidence="1" id="KW-0812">Transmembrane</keyword>
<evidence type="ECO:0000313" key="4">
    <source>
        <dbReference type="Proteomes" id="UP000219182"/>
    </source>
</evidence>
<dbReference type="GO" id="GO:0016020">
    <property type="term" value="C:membrane"/>
    <property type="evidence" value="ECO:0007669"/>
    <property type="project" value="InterPro"/>
</dbReference>
<dbReference type="EMBL" id="NWQG01000121">
    <property type="protein sequence ID" value="PDQ19516.1"/>
    <property type="molecule type" value="Genomic_DNA"/>
</dbReference>
<feature type="transmembrane region" description="Helical" evidence="1">
    <location>
        <begin position="126"/>
        <end position="143"/>
    </location>
</feature>
<dbReference type="AlphaFoldDB" id="A0A2A6FCW5"/>
<dbReference type="PANTHER" id="PTHR22911:SF137">
    <property type="entry name" value="SOLUTE CARRIER FAMILY 35 MEMBER G2-RELATED"/>
    <property type="match status" value="1"/>
</dbReference>
<organism evidence="3 4">
    <name type="scientific">Mesorhizobium sanjuanii</name>
    <dbReference type="NCBI Taxonomy" id="2037900"/>
    <lineage>
        <taxon>Bacteria</taxon>
        <taxon>Pseudomonadati</taxon>
        <taxon>Pseudomonadota</taxon>
        <taxon>Alphaproteobacteria</taxon>
        <taxon>Hyphomicrobiales</taxon>
        <taxon>Phyllobacteriaceae</taxon>
        <taxon>Mesorhizobium</taxon>
    </lineage>
</organism>
<proteinExistence type="predicted"/>